<gene>
    <name evidence="10" type="ORF">RHGRI_002589</name>
</gene>
<keyword evidence="2 7" id="KW-0812">Transmembrane</keyword>
<feature type="transmembrane region" description="Helical" evidence="7">
    <location>
        <begin position="540"/>
        <end position="559"/>
    </location>
</feature>
<feature type="region of interest" description="Disordered" evidence="6">
    <location>
        <begin position="305"/>
        <end position="326"/>
    </location>
</feature>
<feature type="compositionally biased region" description="Basic and acidic residues" evidence="6">
    <location>
        <begin position="307"/>
        <end position="319"/>
    </location>
</feature>
<keyword evidence="3 7" id="KW-1133">Transmembrane helix</keyword>
<feature type="transmembrane region" description="Helical" evidence="7">
    <location>
        <begin position="89"/>
        <end position="110"/>
    </location>
</feature>
<comment type="similarity">
    <text evidence="5">Belongs to the major facilitator superfamily. Phosphate:H(+) symporter (TC 2.A.1.9) family.</text>
</comment>
<keyword evidence="11" id="KW-1185">Reference proteome</keyword>
<dbReference type="PANTHER" id="PTHR21576:SF11">
    <property type="entry name" value="MAJOR FACILITATOR SUPERFAMILY PROTEIN"/>
    <property type="match status" value="1"/>
</dbReference>
<name>A0AAV6LPF8_9ERIC</name>
<feature type="domain" description="Nodulin-like" evidence="8">
    <location>
        <begin position="25"/>
        <end position="276"/>
    </location>
</feature>
<dbReference type="GO" id="GO:0016020">
    <property type="term" value="C:membrane"/>
    <property type="evidence" value="ECO:0007669"/>
    <property type="project" value="UniProtKB-SubCell"/>
</dbReference>
<dbReference type="InterPro" id="IPR036259">
    <property type="entry name" value="MFS_trans_sf"/>
</dbReference>
<feature type="transmembrane region" description="Helical" evidence="7">
    <location>
        <begin position="462"/>
        <end position="488"/>
    </location>
</feature>
<dbReference type="AlphaFoldDB" id="A0AAV6LPF8"/>
<comment type="caution">
    <text evidence="10">The sequence shown here is derived from an EMBL/GenBank/DDBJ whole genome shotgun (WGS) entry which is preliminary data.</text>
</comment>
<evidence type="ECO:0000259" key="9">
    <source>
        <dbReference type="Pfam" id="PF23262"/>
    </source>
</evidence>
<feature type="transmembrane region" description="Helical" evidence="7">
    <location>
        <begin position="195"/>
        <end position="218"/>
    </location>
</feature>
<evidence type="ECO:0000259" key="8">
    <source>
        <dbReference type="Pfam" id="PF06813"/>
    </source>
</evidence>
<dbReference type="Pfam" id="PF06813">
    <property type="entry name" value="Nodulin-like"/>
    <property type="match status" value="1"/>
</dbReference>
<proteinExistence type="inferred from homology"/>
<evidence type="ECO:0000256" key="1">
    <source>
        <dbReference type="ARBA" id="ARBA00004141"/>
    </source>
</evidence>
<reference evidence="10" key="1">
    <citation type="submission" date="2020-08" db="EMBL/GenBank/DDBJ databases">
        <title>Plant Genome Project.</title>
        <authorList>
            <person name="Zhang R.-G."/>
        </authorList>
    </citation>
    <scope>NUCLEOTIDE SEQUENCE</scope>
    <source>
        <strain evidence="10">WSP0</strain>
        <tissue evidence="10">Leaf</tissue>
    </source>
</reference>
<evidence type="ECO:0000256" key="6">
    <source>
        <dbReference type="SAM" id="MobiDB-lite"/>
    </source>
</evidence>
<feature type="transmembrane region" description="Helical" evidence="7">
    <location>
        <begin position="256"/>
        <end position="278"/>
    </location>
</feature>
<dbReference type="PANTHER" id="PTHR21576">
    <property type="entry name" value="UNCHARACTERIZED NODULIN-LIKE PROTEIN"/>
    <property type="match status" value="1"/>
</dbReference>
<feature type="transmembrane region" description="Helical" evidence="7">
    <location>
        <begin position="437"/>
        <end position="456"/>
    </location>
</feature>
<evidence type="ECO:0000256" key="7">
    <source>
        <dbReference type="SAM" id="Phobius"/>
    </source>
</evidence>
<feature type="transmembrane region" description="Helical" evidence="7">
    <location>
        <begin position="122"/>
        <end position="145"/>
    </location>
</feature>
<accession>A0AAV6LPF8</accession>
<dbReference type="InterPro" id="IPR010658">
    <property type="entry name" value="Nodulin-like"/>
</dbReference>
<dbReference type="SUPFAM" id="SSF103473">
    <property type="entry name" value="MFS general substrate transporter"/>
    <property type="match status" value="1"/>
</dbReference>
<evidence type="ECO:0008006" key="12">
    <source>
        <dbReference type="Google" id="ProtNLM"/>
    </source>
</evidence>
<feature type="transmembrane region" description="Helical" evidence="7">
    <location>
        <begin position="230"/>
        <end position="250"/>
    </location>
</feature>
<protein>
    <recommendedName>
        <fullName evidence="12">Nodulin-like domain-containing protein</fullName>
    </recommendedName>
</protein>
<evidence type="ECO:0000256" key="3">
    <source>
        <dbReference type="ARBA" id="ARBA00022989"/>
    </source>
</evidence>
<keyword evidence="4 7" id="KW-0472">Membrane</keyword>
<organism evidence="10 11">
    <name type="scientific">Rhododendron griersonianum</name>
    <dbReference type="NCBI Taxonomy" id="479676"/>
    <lineage>
        <taxon>Eukaryota</taxon>
        <taxon>Viridiplantae</taxon>
        <taxon>Streptophyta</taxon>
        <taxon>Embryophyta</taxon>
        <taxon>Tracheophyta</taxon>
        <taxon>Spermatophyta</taxon>
        <taxon>Magnoliopsida</taxon>
        <taxon>eudicotyledons</taxon>
        <taxon>Gunneridae</taxon>
        <taxon>Pentapetalae</taxon>
        <taxon>asterids</taxon>
        <taxon>Ericales</taxon>
        <taxon>Ericaceae</taxon>
        <taxon>Ericoideae</taxon>
        <taxon>Rhodoreae</taxon>
        <taxon>Rhododendron</taxon>
    </lineage>
</organism>
<dbReference type="EMBL" id="JACTNZ010000001">
    <property type="protein sequence ID" value="KAG5567068.1"/>
    <property type="molecule type" value="Genomic_DNA"/>
</dbReference>
<evidence type="ECO:0000256" key="5">
    <source>
        <dbReference type="ARBA" id="ARBA00044504"/>
    </source>
</evidence>
<feature type="domain" description="NFD4 C-terminal" evidence="9">
    <location>
        <begin position="355"/>
        <end position="566"/>
    </location>
</feature>
<feature type="transmembrane region" description="Helical" evidence="7">
    <location>
        <begin position="500"/>
        <end position="520"/>
    </location>
</feature>
<dbReference type="Proteomes" id="UP000823749">
    <property type="component" value="Chromosome 1"/>
</dbReference>
<evidence type="ECO:0000256" key="2">
    <source>
        <dbReference type="ARBA" id="ARBA00022692"/>
    </source>
</evidence>
<dbReference type="Pfam" id="PF23262">
    <property type="entry name" value="NFD4_C"/>
    <property type="match status" value="1"/>
</dbReference>
<comment type="subcellular location">
    <subcellularLocation>
        <location evidence="1">Membrane</location>
        <topology evidence="1">Multi-pass membrane protein</topology>
    </subcellularLocation>
</comment>
<dbReference type="InterPro" id="IPR056555">
    <property type="entry name" value="NFD4_C"/>
</dbReference>
<feature type="transmembrane region" description="Helical" evidence="7">
    <location>
        <begin position="369"/>
        <end position="387"/>
    </location>
</feature>
<evidence type="ECO:0000313" key="10">
    <source>
        <dbReference type="EMBL" id="KAG5567068.1"/>
    </source>
</evidence>
<evidence type="ECO:0000256" key="4">
    <source>
        <dbReference type="ARBA" id="ARBA00023136"/>
    </source>
</evidence>
<sequence length="582" mass="62992">MHSTCFINPFSSNLIFPQKSKMALQWLILVVAIWLQSINGTNSNFPAYSSEFKRLLSLSQLQLNNLAFASDAGKLLGFISGVAASHLPLWLVLLIGSLLGLVGYGVQYLFLSDHIPSLSYGVVFLLTVLSGNSICWINTVCYMITISTFPFDRHVAVGLTTSYIGLSAEIYTDLVSVFFPSSPSSSSSPIKTAKAYLLLNSVSPLIVCVFCAPIVWCANNVVSRRLGGGFVVMFVITIGTGVFAVISSFGKIARGLPPFVVVIGMGVCLLAPLAVPWVENVMERFQKKCWLRRQGRIYDVGQVEGGGGEKAEEGRKEAEESGGGGSCEVVEEVRAEEVVQVEESDGGGGSCEAGVEEVGVKEMVKRVEFWLYFLVYLCGATLGLVYLNNLGQIAESRGFRRTSTLVSLSSSFGFFGRRMPSLLAYIFSRSKCMASTPASIAIIMAPMSASFFLLLNKTTLSLYISTAVIGLCTGAITSIAVSTTTELFGAKNFSVNHNIVIANIPIGSFVFGNAAALLYRSKINTEDGRCMGTECYQTTFVIWGFLCLFGSFLSIILYVRTKKMYAQKFGSTGHVDISIRSV</sequence>
<evidence type="ECO:0000313" key="11">
    <source>
        <dbReference type="Proteomes" id="UP000823749"/>
    </source>
</evidence>